<evidence type="ECO:0000256" key="2">
    <source>
        <dbReference type="ARBA" id="ARBA00006375"/>
    </source>
</evidence>
<evidence type="ECO:0000256" key="4">
    <source>
        <dbReference type="ARBA" id="ARBA00022792"/>
    </source>
</evidence>
<comment type="subcellular location">
    <subcellularLocation>
        <location evidence="1">Mitochondrion inner membrane</location>
        <topology evidence="1">Multi-pass membrane protein</topology>
    </subcellularLocation>
</comment>
<evidence type="ECO:0000256" key="9">
    <source>
        <dbReference type="RuleBase" id="RU000488"/>
    </source>
</evidence>
<keyword evidence="4" id="KW-0999">Mitochondrion inner membrane</keyword>
<dbReference type="RefSeq" id="XP_062789030.1">
    <property type="nucleotide sequence ID" value="XM_062932979.1"/>
</dbReference>
<dbReference type="PROSITE" id="PS50920">
    <property type="entry name" value="SOLCAR"/>
    <property type="match status" value="1"/>
</dbReference>
<dbReference type="PANTHER" id="PTHR45678">
    <property type="entry name" value="MITOCHONDRIAL 2-OXODICARBOXYLATE CARRIER 1-RELATED"/>
    <property type="match status" value="1"/>
</dbReference>
<evidence type="ECO:0000256" key="3">
    <source>
        <dbReference type="ARBA" id="ARBA00022692"/>
    </source>
</evidence>
<dbReference type="Gene3D" id="1.50.40.10">
    <property type="entry name" value="Mitochondrial carrier domain"/>
    <property type="match status" value="1"/>
</dbReference>
<dbReference type="PANTHER" id="PTHR45678:SF9">
    <property type="entry name" value="CALCIUM-BINDING MITOCHONDRIAL CARRIER PROTEIN ARALAR1"/>
    <property type="match status" value="1"/>
</dbReference>
<accession>A0ABZ1CRP1</accession>
<keyword evidence="6" id="KW-0496">Mitochondrion</keyword>
<evidence type="ECO:0000256" key="1">
    <source>
        <dbReference type="ARBA" id="ARBA00004448"/>
    </source>
</evidence>
<protein>
    <submittedName>
        <fullName evidence="10">Uncharacterized protein</fullName>
    </submittedName>
</protein>
<keyword evidence="5" id="KW-1133">Transmembrane helix</keyword>
<dbReference type="InterPro" id="IPR023395">
    <property type="entry name" value="MCP_dom_sf"/>
</dbReference>
<feature type="repeat" description="Solcar" evidence="8">
    <location>
        <begin position="24"/>
        <end position="112"/>
    </location>
</feature>
<evidence type="ECO:0000256" key="8">
    <source>
        <dbReference type="PROSITE-ProRule" id="PRU00282"/>
    </source>
</evidence>
<evidence type="ECO:0000256" key="5">
    <source>
        <dbReference type="ARBA" id="ARBA00022989"/>
    </source>
</evidence>
<dbReference type="Pfam" id="PF00153">
    <property type="entry name" value="Mito_carr"/>
    <property type="match status" value="1"/>
</dbReference>
<evidence type="ECO:0000256" key="6">
    <source>
        <dbReference type="ARBA" id="ARBA00023128"/>
    </source>
</evidence>
<dbReference type="GeneID" id="87953352"/>
<keyword evidence="3 8" id="KW-0812">Transmembrane</keyword>
<sequence length="177" mass="19116">MIYFTSYAHLKKDVFHEGRRGKVLSFGELLTAAGIAGMPAAYLTTPADVVKTRLQSQARAGQTVYKGVVDGFNKILQEEGVRALYKGGVARVIRSSPQFAVTLACYELLSKKFPYPFAANNTTAAPSRPALSAQQDISRVRARNALRILLDCSSRFGMVDSQAAAKGVAGLPKVFKS</sequence>
<keyword evidence="9" id="KW-0813">Transport</keyword>
<dbReference type="SUPFAM" id="SSF103506">
    <property type="entry name" value="Mitochondrial carrier"/>
    <property type="match status" value="1"/>
</dbReference>
<evidence type="ECO:0000313" key="11">
    <source>
        <dbReference type="Proteomes" id="UP001329825"/>
    </source>
</evidence>
<dbReference type="InterPro" id="IPR051028">
    <property type="entry name" value="Mito_Solute_Carrier"/>
</dbReference>
<evidence type="ECO:0000256" key="7">
    <source>
        <dbReference type="ARBA" id="ARBA00023136"/>
    </source>
</evidence>
<name>A0ABZ1CRP1_9TREE</name>
<dbReference type="Proteomes" id="UP001329825">
    <property type="component" value="Chromosome 1"/>
</dbReference>
<reference evidence="10 11" key="1">
    <citation type="submission" date="2024-01" db="EMBL/GenBank/DDBJ databases">
        <title>Comparative genomics of Cryptococcus and Kwoniella reveals pathogenesis evolution and contrasting modes of karyotype evolution via chromosome fusion or intercentromeric recombination.</title>
        <authorList>
            <person name="Coelho M.A."/>
            <person name="David-Palma M."/>
            <person name="Shea T."/>
            <person name="Bowers K."/>
            <person name="McGinley-Smith S."/>
            <person name="Mohammad A.W."/>
            <person name="Gnirke A."/>
            <person name="Yurkov A.M."/>
            <person name="Nowrousian M."/>
            <person name="Sun S."/>
            <person name="Cuomo C.A."/>
            <person name="Heitman J."/>
        </authorList>
    </citation>
    <scope>NUCLEOTIDE SEQUENCE [LARGE SCALE GENOMIC DNA]</scope>
    <source>
        <strain evidence="10">CBS 11374</strain>
    </source>
</reference>
<keyword evidence="11" id="KW-1185">Reference proteome</keyword>
<dbReference type="EMBL" id="CP141881">
    <property type="protein sequence ID" value="WRT64290.1"/>
    <property type="molecule type" value="Genomic_DNA"/>
</dbReference>
<evidence type="ECO:0000313" key="10">
    <source>
        <dbReference type="EMBL" id="WRT64290.1"/>
    </source>
</evidence>
<keyword evidence="7 8" id="KW-0472">Membrane</keyword>
<proteinExistence type="inferred from homology"/>
<comment type="similarity">
    <text evidence="2 9">Belongs to the mitochondrial carrier (TC 2.A.29) family.</text>
</comment>
<organism evidence="10 11">
    <name type="scientific">Kwoniella shivajii</name>
    <dbReference type="NCBI Taxonomy" id="564305"/>
    <lineage>
        <taxon>Eukaryota</taxon>
        <taxon>Fungi</taxon>
        <taxon>Dikarya</taxon>
        <taxon>Basidiomycota</taxon>
        <taxon>Agaricomycotina</taxon>
        <taxon>Tremellomycetes</taxon>
        <taxon>Tremellales</taxon>
        <taxon>Cryptococcaceae</taxon>
        <taxon>Kwoniella</taxon>
    </lineage>
</organism>
<gene>
    <name evidence="10" type="ORF">IL334_001221</name>
</gene>
<dbReference type="InterPro" id="IPR018108">
    <property type="entry name" value="MCP_transmembrane"/>
</dbReference>